<name>A0A9P6ZI91_9AGAM</name>
<dbReference type="Proteomes" id="UP000714275">
    <property type="component" value="Unassembled WGS sequence"/>
</dbReference>
<sequence length="128" mass="14374">MWEALRALSEGMSWACLSGVLLISFLMADWRAEGEWRHEDTLETDPGASPIQCASGDCLILTDLTKRLRLRSGCSLEKLTSFVKNVVTPNIVYEARLEICCSVHEGRSEELLLYDSQSDERAPHSIPF</sequence>
<protein>
    <submittedName>
        <fullName evidence="1">Uncharacterized protein</fullName>
    </submittedName>
</protein>
<keyword evidence="2" id="KW-1185">Reference proteome</keyword>
<proteinExistence type="predicted"/>
<gene>
    <name evidence="1" type="ORF">EV702DRAFT_92430</name>
</gene>
<dbReference type="AlphaFoldDB" id="A0A9P6ZI91"/>
<dbReference type="OrthoDB" id="10563521at2759"/>
<accession>A0A9P6ZI91</accession>
<evidence type="ECO:0000313" key="2">
    <source>
        <dbReference type="Proteomes" id="UP000714275"/>
    </source>
</evidence>
<dbReference type="EMBL" id="JABBWD010000118">
    <property type="protein sequence ID" value="KAG1764864.1"/>
    <property type="molecule type" value="Genomic_DNA"/>
</dbReference>
<evidence type="ECO:0000313" key="1">
    <source>
        <dbReference type="EMBL" id="KAG1764864.1"/>
    </source>
</evidence>
<reference evidence="1" key="1">
    <citation type="journal article" date="2020" name="New Phytol.">
        <title>Comparative genomics reveals dynamic genome evolution in host specialist ectomycorrhizal fungi.</title>
        <authorList>
            <person name="Lofgren L.A."/>
            <person name="Nguyen N.H."/>
            <person name="Vilgalys R."/>
            <person name="Ruytinx J."/>
            <person name="Liao H.L."/>
            <person name="Branco S."/>
            <person name="Kuo A."/>
            <person name="LaButti K."/>
            <person name="Lipzen A."/>
            <person name="Andreopoulos W."/>
            <person name="Pangilinan J."/>
            <person name="Riley R."/>
            <person name="Hundley H."/>
            <person name="Na H."/>
            <person name="Barry K."/>
            <person name="Grigoriev I.V."/>
            <person name="Stajich J.E."/>
            <person name="Kennedy P.G."/>
        </authorList>
    </citation>
    <scope>NUCLEOTIDE SEQUENCE</scope>
    <source>
        <strain evidence="1">DOB743</strain>
    </source>
</reference>
<comment type="caution">
    <text evidence="1">The sequence shown here is derived from an EMBL/GenBank/DDBJ whole genome shotgun (WGS) entry which is preliminary data.</text>
</comment>
<organism evidence="1 2">
    <name type="scientific">Suillus placidus</name>
    <dbReference type="NCBI Taxonomy" id="48579"/>
    <lineage>
        <taxon>Eukaryota</taxon>
        <taxon>Fungi</taxon>
        <taxon>Dikarya</taxon>
        <taxon>Basidiomycota</taxon>
        <taxon>Agaricomycotina</taxon>
        <taxon>Agaricomycetes</taxon>
        <taxon>Agaricomycetidae</taxon>
        <taxon>Boletales</taxon>
        <taxon>Suillineae</taxon>
        <taxon>Suillaceae</taxon>
        <taxon>Suillus</taxon>
    </lineage>
</organism>